<evidence type="ECO:0000313" key="2">
    <source>
        <dbReference type="Proteomes" id="UP000294325"/>
    </source>
</evidence>
<dbReference type="OrthoDB" id="9995492at2"/>
<dbReference type="EMBL" id="CP038033">
    <property type="protein sequence ID" value="QBQ55122.1"/>
    <property type="molecule type" value="Genomic_DNA"/>
</dbReference>
<sequence length="64" mass="7180">MTSYSPVASRENSRLNAVLRRWLGHGPWGLYRSTRFIGSGAPRCTQPQTIFGRINTPIVESFKG</sequence>
<gene>
    <name evidence="1" type="ORF">E3U44_11830</name>
</gene>
<dbReference type="RefSeq" id="WP_134358390.1">
    <property type="nucleotide sequence ID" value="NZ_CP038033.1"/>
</dbReference>
<dbReference type="AlphaFoldDB" id="A0A4P7C2K6"/>
<evidence type="ECO:0000313" key="1">
    <source>
        <dbReference type="EMBL" id="QBQ55122.1"/>
    </source>
</evidence>
<dbReference type="Proteomes" id="UP000294325">
    <property type="component" value="Chromosome"/>
</dbReference>
<accession>A0A4P7C2K6</accession>
<reference evidence="1 2" key="1">
    <citation type="submission" date="2019-03" db="EMBL/GenBank/DDBJ databases">
        <title>The genome sequence of Nitrosococcus wardiae strain D1FHST reveals the archetypal metabolic capacity of ammonia-oxidizing Gammaproteobacteria.</title>
        <authorList>
            <person name="Wang L."/>
            <person name="Lim C.K."/>
            <person name="Hanson T.E."/>
            <person name="Dang H."/>
            <person name="Klotz M.G."/>
        </authorList>
    </citation>
    <scope>NUCLEOTIDE SEQUENCE [LARGE SCALE GENOMIC DNA]</scope>
    <source>
        <strain evidence="1 2">D1FHS</strain>
    </source>
</reference>
<protein>
    <submittedName>
        <fullName evidence="1">Uncharacterized protein</fullName>
    </submittedName>
</protein>
<dbReference type="KEGG" id="nwr:E3U44_11830"/>
<keyword evidence="2" id="KW-1185">Reference proteome</keyword>
<proteinExistence type="predicted"/>
<organism evidence="1 2">
    <name type="scientific">Nitrosococcus wardiae</name>
    <dbReference type="NCBI Taxonomy" id="1814290"/>
    <lineage>
        <taxon>Bacteria</taxon>
        <taxon>Pseudomonadati</taxon>
        <taxon>Pseudomonadota</taxon>
        <taxon>Gammaproteobacteria</taxon>
        <taxon>Chromatiales</taxon>
        <taxon>Chromatiaceae</taxon>
        <taxon>Nitrosococcus</taxon>
    </lineage>
</organism>
<name>A0A4P7C2K6_9GAMM</name>